<feature type="domain" description="Type III secretion system flagellar brake protein YcgR PilZN" evidence="2">
    <location>
        <begin position="8"/>
        <end position="89"/>
    </location>
</feature>
<dbReference type="Pfam" id="PF12945">
    <property type="entry name" value="PilZNR"/>
    <property type="match status" value="1"/>
</dbReference>
<feature type="domain" description="PilZ" evidence="1">
    <location>
        <begin position="99"/>
        <end position="221"/>
    </location>
</feature>
<evidence type="ECO:0000313" key="3">
    <source>
        <dbReference type="EMBL" id="SNY12847.1"/>
    </source>
</evidence>
<keyword evidence="3" id="KW-0966">Cell projection</keyword>
<dbReference type="Proteomes" id="UP000219573">
    <property type="component" value="Unassembled WGS sequence"/>
</dbReference>
<evidence type="ECO:0000259" key="2">
    <source>
        <dbReference type="Pfam" id="PF12945"/>
    </source>
</evidence>
<dbReference type="AlphaFoldDB" id="A0A285FNG4"/>
<reference evidence="4" key="1">
    <citation type="submission" date="2017-09" db="EMBL/GenBank/DDBJ databases">
        <authorList>
            <person name="Varghese N."/>
            <person name="Submissions S."/>
        </authorList>
    </citation>
    <scope>NUCLEOTIDE SEQUENCE [LARGE SCALE GENOMIC DNA]</scope>
    <source>
        <strain evidence="4">MSL47</strain>
    </source>
</reference>
<dbReference type="InterPro" id="IPR009926">
    <property type="entry name" value="T3SS_YcgR_PilZN"/>
</dbReference>
<dbReference type="RefSeq" id="WP_172431800.1">
    <property type="nucleotide sequence ID" value="NZ_OBDZ01000002.1"/>
</dbReference>
<name>A0A285FNG4_9FIRM</name>
<keyword evidence="3" id="KW-0282">Flagellum</keyword>
<dbReference type="EMBL" id="OBDZ01000002">
    <property type="protein sequence ID" value="SNY12847.1"/>
    <property type="molecule type" value="Genomic_DNA"/>
</dbReference>
<protein>
    <submittedName>
        <fullName evidence="3">C-di-GMP-binding flagellar brake protein YcgR, contains PilZNR and PilZ domains</fullName>
    </submittedName>
</protein>
<dbReference type="Pfam" id="PF07238">
    <property type="entry name" value="PilZ"/>
    <property type="match status" value="1"/>
</dbReference>
<gene>
    <name evidence="3" type="ORF">SAMN06265827_102180</name>
</gene>
<dbReference type="InterPro" id="IPR009875">
    <property type="entry name" value="PilZ_domain"/>
</dbReference>
<keyword evidence="4" id="KW-1185">Reference proteome</keyword>
<evidence type="ECO:0000259" key="1">
    <source>
        <dbReference type="Pfam" id="PF07238"/>
    </source>
</evidence>
<keyword evidence="3" id="KW-0969">Cilium</keyword>
<evidence type="ECO:0000313" key="4">
    <source>
        <dbReference type="Proteomes" id="UP000219573"/>
    </source>
</evidence>
<sequence length="232" mass="26955">MAKRPQLKLNQRVRIKIEDGPYKGEYGSKILDFDDKTIEIELPFDEDNRPLSIKKKTPLKIIFTGATALYQMESKVKKRKKKPVYSLVVLNSSEVERIQRRRFVRISVQEEIEYRVVAYCDIKEKQEYNDYSEEFNKALAADISGGGLMIVIKGANNFEIGQVLELKIDFIELSISLLNGEIVRVEERKEDGTDKITTVYGVKFVDISTELREEIIEWVFAKQRELRKKGLI</sequence>
<accession>A0A285FNG4</accession>
<organism evidence="3 4">
    <name type="scientific">Orenia metallireducens</name>
    <dbReference type="NCBI Taxonomy" id="1413210"/>
    <lineage>
        <taxon>Bacteria</taxon>
        <taxon>Bacillati</taxon>
        <taxon>Bacillota</taxon>
        <taxon>Clostridia</taxon>
        <taxon>Halanaerobiales</taxon>
        <taxon>Halobacteroidaceae</taxon>
        <taxon>Orenia</taxon>
    </lineage>
</organism>
<proteinExistence type="predicted"/>
<dbReference type="GO" id="GO:0035438">
    <property type="term" value="F:cyclic-di-GMP binding"/>
    <property type="evidence" value="ECO:0007669"/>
    <property type="project" value="InterPro"/>
</dbReference>
<dbReference type="Gene3D" id="2.40.10.220">
    <property type="entry name" value="predicted glycosyltransferase like domains"/>
    <property type="match status" value="1"/>
</dbReference>